<dbReference type="Proteomes" id="UP000631553">
    <property type="component" value="Unassembled WGS sequence"/>
</dbReference>
<reference evidence="3 4" key="1">
    <citation type="submission" date="2020-07" db="EMBL/GenBank/DDBJ databases">
        <title>Sequencing the genomes of 1000 actinobacteria strains.</title>
        <authorList>
            <person name="Klenk H.-P."/>
        </authorList>
    </citation>
    <scope>NUCLEOTIDE SEQUENCE [LARGE SCALE GENOMIC DNA]</scope>
    <source>
        <strain evidence="3 4">DSM 43814</strain>
    </source>
</reference>
<comment type="caution">
    <text evidence="3">The sequence shown here is derived from an EMBL/GenBank/DDBJ whole genome shotgun (WGS) entry which is preliminary data.</text>
</comment>
<accession>A0ABX2RMH0</accession>
<feature type="region of interest" description="Disordered" evidence="1">
    <location>
        <begin position="1"/>
        <end position="94"/>
    </location>
</feature>
<gene>
    <name evidence="3" type="ORF">HDA35_003555</name>
</gene>
<keyword evidence="4" id="KW-1185">Reference proteome</keyword>
<dbReference type="RefSeq" id="WP_179803750.1">
    <property type="nucleotide sequence ID" value="NZ_JACCCQ010000001.1"/>
</dbReference>
<proteinExistence type="predicted"/>
<evidence type="ECO:0000313" key="3">
    <source>
        <dbReference type="EMBL" id="NYF57724.1"/>
    </source>
</evidence>
<feature type="transmembrane region" description="Helical" evidence="2">
    <location>
        <begin position="103"/>
        <end position="126"/>
    </location>
</feature>
<dbReference type="EMBL" id="JACCCQ010000001">
    <property type="protein sequence ID" value="NYF57724.1"/>
    <property type="molecule type" value="Genomic_DNA"/>
</dbReference>
<feature type="compositionally biased region" description="Low complexity" evidence="1">
    <location>
        <begin position="28"/>
        <end position="47"/>
    </location>
</feature>
<feature type="compositionally biased region" description="Pro residues" evidence="1">
    <location>
        <begin position="48"/>
        <end position="74"/>
    </location>
</feature>
<sequence>MSQPPSDPYYSQPGSGAPYGSYPPPQQPGGYPAPQQPGGYPAPQQPGGYPPPQQQSGGYPPPQQQSGGYPPPQQPGAFPGQGGQPYGDPSLPPAKKKSNVGKIVLISLAVVLVLCLGGAAIAFFAVKDEVKETVDATKTRVVAPATLAGRAKSTDPKLLNGAKQLETELKNSLPDATSTVGGFYGSAAKKDLVMVAAASGLNTNPTKTLDDTIKGAGQSDVQLGEMKKVDAGPLGGEAKCGDAEAANVPLGVCVWSDKGSLGMIIVYFKSGDEAAAELPTMRGQIEQKS</sequence>
<evidence type="ECO:0000256" key="1">
    <source>
        <dbReference type="SAM" id="MobiDB-lite"/>
    </source>
</evidence>
<feature type="compositionally biased region" description="Low complexity" evidence="1">
    <location>
        <begin position="1"/>
        <end position="20"/>
    </location>
</feature>
<evidence type="ECO:0008006" key="5">
    <source>
        <dbReference type="Google" id="ProtNLM"/>
    </source>
</evidence>
<evidence type="ECO:0000313" key="4">
    <source>
        <dbReference type="Proteomes" id="UP000631553"/>
    </source>
</evidence>
<dbReference type="SUPFAM" id="SSF81995">
    <property type="entry name" value="beta-sandwich domain of Sec23/24"/>
    <property type="match status" value="1"/>
</dbReference>
<keyword evidence="2" id="KW-0812">Transmembrane</keyword>
<evidence type="ECO:0000256" key="2">
    <source>
        <dbReference type="SAM" id="Phobius"/>
    </source>
</evidence>
<keyword evidence="2" id="KW-0472">Membrane</keyword>
<protein>
    <recommendedName>
        <fullName evidence="5">Flagellar basal body-associated protein FliL</fullName>
    </recommendedName>
</protein>
<keyword evidence="2" id="KW-1133">Transmembrane helix</keyword>
<name>A0ABX2RMH0_9ACTN</name>
<organism evidence="3 4">
    <name type="scientific">Micromonospora purpureochromogenes</name>
    <dbReference type="NCBI Taxonomy" id="47872"/>
    <lineage>
        <taxon>Bacteria</taxon>
        <taxon>Bacillati</taxon>
        <taxon>Actinomycetota</taxon>
        <taxon>Actinomycetes</taxon>
        <taxon>Micromonosporales</taxon>
        <taxon>Micromonosporaceae</taxon>
        <taxon>Micromonospora</taxon>
    </lineage>
</organism>